<evidence type="ECO:0000313" key="2">
    <source>
        <dbReference type="Proteomes" id="UP000319143"/>
    </source>
</evidence>
<protein>
    <submittedName>
        <fullName evidence="1">Uncharacterized protein</fullName>
    </submittedName>
</protein>
<dbReference type="RefSeq" id="WP_231615570.1">
    <property type="nucleotide sequence ID" value="NZ_SJPV01000003.1"/>
</dbReference>
<reference evidence="1 2" key="1">
    <citation type="submission" date="2019-02" db="EMBL/GenBank/DDBJ databases">
        <title>Deep-cultivation of Planctomycetes and their phenomic and genomic characterization uncovers novel biology.</title>
        <authorList>
            <person name="Wiegand S."/>
            <person name="Jogler M."/>
            <person name="Boedeker C."/>
            <person name="Pinto D."/>
            <person name="Vollmers J."/>
            <person name="Rivas-Marin E."/>
            <person name="Kohn T."/>
            <person name="Peeters S.H."/>
            <person name="Heuer A."/>
            <person name="Rast P."/>
            <person name="Oberbeckmann S."/>
            <person name="Bunk B."/>
            <person name="Jeske O."/>
            <person name="Meyerdierks A."/>
            <person name="Storesund J.E."/>
            <person name="Kallscheuer N."/>
            <person name="Luecker S."/>
            <person name="Lage O.M."/>
            <person name="Pohl T."/>
            <person name="Merkel B.J."/>
            <person name="Hornburger P."/>
            <person name="Mueller R.-W."/>
            <person name="Bruemmer F."/>
            <person name="Labrenz M."/>
            <person name="Spormann A.M."/>
            <person name="Op Den Camp H."/>
            <person name="Overmann J."/>
            <person name="Amann R."/>
            <person name="Jetten M.S.M."/>
            <person name="Mascher T."/>
            <person name="Medema M.H."/>
            <person name="Devos D.P."/>
            <person name="Kaster A.-K."/>
            <person name="Ovreas L."/>
            <person name="Rohde M."/>
            <person name="Galperin M.Y."/>
            <person name="Jogler C."/>
        </authorList>
    </citation>
    <scope>NUCLEOTIDE SEQUENCE [LARGE SCALE GENOMIC DNA]</scope>
    <source>
        <strain evidence="1 2">Poly41</strain>
    </source>
</reference>
<evidence type="ECO:0000313" key="1">
    <source>
        <dbReference type="EMBL" id="TWU39404.1"/>
    </source>
</evidence>
<name>A0A5C6DT88_9BACT</name>
<dbReference type="EMBL" id="SJPV01000003">
    <property type="protein sequence ID" value="TWU39404.1"/>
    <property type="molecule type" value="Genomic_DNA"/>
</dbReference>
<dbReference type="AlphaFoldDB" id="A0A5C6DT88"/>
<keyword evidence="2" id="KW-1185">Reference proteome</keyword>
<accession>A0A5C6DT88</accession>
<comment type="caution">
    <text evidence="1">The sequence shown here is derived from an EMBL/GenBank/DDBJ whole genome shotgun (WGS) entry which is preliminary data.</text>
</comment>
<proteinExistence type="predicted"/>
<sequence length="77" mass="8156">MPIDAEEIELSITAPEMQVVLRAVPHEGESDGKASRFVGTHEKLGIAQEYAGTLTDVVAGTPYAGEFAEEAHVGHGH</sequence>
<dbReference type="Proteomes" id="UP000319143">
    <property type="component" value="Unassembled WGS sequence"/>
</dbReference>
<gene>
    <name evidence="1" type="ORF">Poly41_22280</name>
</gene>
<organism evidence="1 2">
    <name type="scientific">Novipirellula artificiosorum</name>
    <dbReference type="NCBI Taxonomy" id="2528016"/>
    <lineage>
        <taxon>Bacteria</taxon>
        <taxon>Pseudomonadati</taxon>
        <taxon>Planctomycetota</taxon>
        <taxon>Planctomycetia</taxon>
        <taxon>Pirellulales</taxon>
        <taxon>Pirellulaceae</taxon>
        <taxon>Novipirellula</taxon>
    </lineage>
</organism>